<evidence type="ECO:0000313" key="4">
    <source>
        <dbReference type="Proteomes" id="UP000305848"/>
    </source>
</evidence>
<organism evidence="3 4">
    <name type="scientific">Ilyomonas limi</name>
    <dbReference type="NCBI Taxonomy" id="2575867"/>
    <lineage>
        <taxon>Bacteria</taxon>
        <taxon>Pseudomonadati</taxon>
        <taxon>Bacteroidota</taxon>
        <taxon>Chitinophagia</taxon>
        <taxon>Chitinophagales</taxon>
        <taxon>Chitinophagaceae</taxon>
        <taxon>Ilyomonas</taxon>
    </lineage>
</organism>
<dbReference type="InterPro" id="IPR028098">
    <property type="entry name" value="Glyco_trans_4-like_N"/>
</dbReference>
<dbReference type="NCBIfam" id="NF046085">
    <property type="entry name" value="XrtY_assoc_Gly1"/>
    <property type="match status" value="1"/>
</dbReference>
<dbReference type="Gene3D" id="3.40.50.2000">
    <property type="entry name" value="Glycogen Phosphorylase B"/>
    <property type="match status" value="2"/>
</dbReference>
<dbReference type="PANTHER" id="PTHR12526">
    <property type="entry name" value="GLYCOSYLTRANSFERASE"/>
    <property type="match status" value="1"/>
</dbReference>
<comment type="caution">
    <text evidence="3">The sequence shown here is derived from an EMBL/GenBank/DDBJ whole genome shotgun (WGS) entry which is preliminary data.</text>
</comment>
<evidence type="ECO:0000313" key="3">
    <source>
        <dbReference type="EMBL" id="TKK68206.1"/>
    </source>
</evidence>
<dbReference type="Pfam" id="PF00534">
    <property type="entry name" value="Glycos_transf_1"/>
    <property type="match status" value="1"/>
</dbReference>
<feature type="domain" description="Glycosyl transferase family 1" evidence="1">
    <location>
        <begin position="199"/>
        <end position="351"/>
    </location>
</feature>
<dbReference type="Pfam" id="PF13439">
    <property type="entry name" value="Glyco_transf_4"/>
    <property type="match status" value="1"/>
</dbReference>
<dbReference type="Proteomes" id="UP000305848">
    <property type="component" value="Unassembled WGS sequence"/>
</dbReference>
<dbReference type="RefSeq" id="WP_137261886.1">
    <property type="nucleotide sequence ID" value="NZ_SZQL01000008.1"/>
</dbReference>
<proteinExistence type="predicted"/>
<keyword evidence="4" id="KW-1185">Reference proteome</keyword>
<sequence length="378" mass="42220">MLKILHIVPSYKPAYIYGGPIESVSKLCEAQASVGHTVKVFTTTANGEAELEVKAGKELDVDGVCVTYFKRITKDHTHISFDLWKQLAKEGNKYDLIHIHSWWNILVIVATIICHAKKSKVVISPRGMLSGYIFTSSKSFIKKVIHSSVGKKVLKKSAFHATSQAEYDECKDLIPGWKGFMVPNILTLPPLPLVKKANEVFTLQFLSRIHPKKGLEFLFETIANIPFPVVLKIAGSGEEEYITELKQKAKELNIESKIQWLGWQDRASKFDLLMNADLFVLTSYNENFANVVIESLHVGTPVMVSDKVGLAAFIESEHMGWVSSLSTAAITKTIIAAINDVAARKRIAAEGPEIIKSHFSIEKLVDDYVIAYQKVLYQ</sequence>
<protein>
    <submittedName>
        <fullName evidence="3">Glycosyltransferase</fullName>
    </submittedName>
</protein>
<dbReference type="GO" id="GO:0016757">
    <property type="term" value="F:glycosyltransferase activity"/>
    <property type="evidence" value="ECO:0007669"/>
    <property type="project" value="InterPro"/>
</dbReference>
<dbReference type="InterPro" id="IPR001296">
    <property type="entry name" value="Glyco_trans_1"/>
</dbReference>
<keyword evidence="3" id="KW-0808">Transferase</keyword>
<evidence type="ECO:0000259" key="2">
    <source>
        <dbReference type="Pfam" id="PF13439"/>
    </source>
</evidence>
<dbReference type="OrthoDB" id="9790710at2"/>
<name>A0A4U3L3P8_9BACT</name>
<accession>A0A4U3L3P8</accession>
<dbReference type="SUPFAM" id="SSF53756">
    <property type="entry name" value="UDP-Glycosyltransferase/glycogen phosphorylase"/>
    <property type="match status" value="1"/>
</dbReference>
<dbReference type="EMBL" id="SZQL01000008">
    <property type="protein sequence ID" value="TKK68206.1"/>
    <property type="molecule type" value="Genomic_DNA"/>
</dbReference>
<dbReference type="AlphaFoldDB" id="A0A4U3L3P8"/>
<dbReference type="PANTHER" id="PTHR12526:SF630">
    <property type="entry name" value="GLYCOSYLTRANSFERASE"/>
    <property type="match status" value="1"/>
</dbReference>
<evidence type="ECO:0000259" key="1">
    <source>
        <dbReference type="Pfam" id="PF00534"/>
    </source>
</evidence>
<reference evidence="3 4" key="1">
    <citation type="submission" date="2019-05" db="EMBL/GenBank/DDBJ databases">
        <title>Panacibacter sp. strain 17mud1-8 Genome sequencing and assembly.</title>
        <authorList>
            <person name="Chhetri G."/>
        </authorList>
    </citation>
    <scope>NUCLEOTIDE SEQUENCE [LARGE SCALE GENOMIC DNA]</scope>
    <source>
        <strain evidence="3 4">17mud1-8</strain>
    </source>
</reference>
<feature type="domain" description="Glycosyltransferase subfamily 4-like N-terminal" evidence="2">
    <location>
        <begin position="18"/>
        <end position="175"/>
    </location>
</feature>
<gene>
    <name evidence="3" type="ORF">FC093_11255</name>
</gene>